<evidence type="ECO:0000259" key="1">
    <source>
        <dbReference type="PROSITE" id="PS50056"/>
    </source>
</evidence>
<dbReference type="AlphaFoldDB" id="A0A9W6BAU9"/>
<dbReference type="Pfam" id="PF22785">
    <property type="entry name" value="Tc-R-P"/>
    <property type="match status" value="1"/>
</dbReference>
<accession>A0A9W6BAU9</accession>
<sequence length="184" mass="19445">MSCKSDVRYNFGKASEYDDYIFGAARPGAAGQRCFNPDDKVTPAEVNEWVSFMSGHGIQRVISLLSDSELATYSQPLPPALTERFRRAVVVDAKAPGAAEQLVSELKQAAEAQEKVVVHCWGGGGRTGVALAAWLVRHHGLDPEAAAGHVESFARAQGASRRADVGQLRDFLGSGSGSGGTSAL</sequence>
<dbReference type="PROSITE" id="PS00383">
    <property type="entry name" value="TYR_PHOSPHATASE_1"/>
    <property type="match status" value="1"/>
</dbReference>
<dbReference type="InterPro" id="IPR050561">
    <property type="entry name" value="PTP"/>
</dbReference>
<reference evidence="2 3" key="1">
    <citation type="journal article" date="2023" name="Commun. Biol.">
        <title>Reorganization of the ancestral sex-determining regions during the evolution of trioecy in Pleodorina starrii.</title>
        <authorList>
            <person name="Takahashi K."/>
            <person name="Suzuki S."/>
            <person name="Kawai-Toyooka H."/>
            <person name="Yamamoto K."/>
            <person name="Hamaji T."/>
            <person name="Ootsuki R."/>
            <person name="Yamaguchi H."/>
            <person name="Kawachi M."/>
            <person name="Higashiyama T."/>
            <person name="Nozaki H."/>
        </authorList>
    </citation>
    <scope>NUCLEOTIDE SEQUENCE [LARGE SCALE GENOMIC DNA]</scope>
    <source>
        <strain evidence="2 3">NIES-4479</strain>
    </source>
</reference>
<keyword evidence="3" id="KW-1185">Reference proteome</keyword>
<dbReference type="PROSITE" id="PS50056">
    <property type="entry name" value="TYR_PHOSPHATASE_2"/>
    <property type="match status" value="1"/>
</dbReference>
<evidence type="ECO:0000313" key="3">
    <source>
        <dbReference type="Proteomes" id="UP001165080"/>
    </source>
</evidence>
<comment type="caution">
    <text evidence="2">The sequence shown here is derived from an EMBL/GenBank/DDBJ whole genome shotgun (WGS) entry which is preliminary data.</text>
</comment>
<organism evidence="2 3">
    <name type="scientific">Pleodorina starrii</name>
    <dbReference type="NCBI Taxonomy" id="330485"/>
    <lineage>
        <taxon>Eukaryota</taxon>
        <taxon>Viridiplantae</taxon>
        <taxon>Chlorophyta</taxon>
        <taxon>core chlorophytes</taxon>
        <taxon>Chlorophyceae</taxon>
        <taxon>CS clade</taxon>
        <taxon>Chlamydomonadales</taxon>
        <taxon>Volvocaceae</taxon>
        <taxon>Pleodorina</taxon>
    </lineage>
</organism>
<protein>
    <recommendedName>
        <fullName evidence="1">Tyrosine specific protein phosphatases domain-containing protein</fullName>
    </recommendedName>
</protein>
<dbReference type="EMBL" id="BRXU01000001">
    <property type="protein sequence ID" value="GLC48338.1"/>
    <property type="molecule type" value="Genomic_DNA"/>
</dbReference>
<evidence type="ECO:0000313" key="2">
    <source>
        <dbReference type="EMBL" id="GLC48338.1"/>
    </source>
</evidence>
<dbReference type="PANTHER" id="PTHR23339">
    <property type="entry name" value="TYROSINE SPECIFIC PROTEIN PHOSPHATASE AND DUAL SPECIFICITY PROTEIN PHOSPHATASE"/>
    <property type="match status" value="1"/>
</dbReference>
<dbReference type="Proteomes" id="UP001165080">
    <property type="component" value="Unassembled WGS sequence"/>
</dbReference>
<dbReference type="GO" id="GO:0016787">
    <property type="term" value="F:hydrolase activity"/>
    <property type="evidence" value="ECO:0007669"/>
    <property type="project" value="UniProtKB-ARBA"/>
</dbReference>
<gene>
    <name evidence="2" type="primary">PLEST000888</name>
    <name evidence="2" type="ORF">PLESTB_000085200</name>
</gene>
<name>A0A9W6BAU9_9CHLO</name>
<feature type="domain" description="Tyrosine specific protein phosphatases" evidence="1">
    <location>
        <begin position="100"/>
        <end position="152"/>
    </location>
</feature>
<dbReference type="InterPro" id="IPR000387">
    <property type="entry name" value="Tyr_Pase_dom"/>
</dbReference>
<proteinExistence type="predicted"/>
<dbReference type="SUPFAM" id="SSF52799">
    <property type="entry name" value="(Phosphotyrosine protein) phosphatases II"/>
    <property type="match status" value="1"/>
</dbReference>
<dbReference type="Gene3D" id="3.90.190.10">
    <property type="entry name" value="Protein tyrosine phosphatase superfamily"/>
    <property type="match status" value="1"/>
</dbReference>
<dbReference type="InterPro" id="IPR016130">
    <property type="entry name" value="Tyr_Pase_AS"/>
</dbReference>
<dbReference type="InterPro" id="IPR029021">
    <property type="entry name" value="Prot-tyrosine_phosphatase-like"/>
</dbReference>